<gene>
    <name evidence="4" type="ORF">HW566_13550</name>
</gene>
<evidence type="ECO:0000313" key="5">
    <source>
        <dbReference type="Proteomes" id="UP000509638"/>
    </source>
</evidence>
<feature type="signal peptide" evidence="3">
    <location>
        <begin position="1"/>
        <end position="34"/>
    </location>
</feature>
<dbReference type="EMBL" id="CP058316">
    <property type="protein sequence ID" value="QLD12708.1"/>
    <property type="molecule type" value="Genomic_DNA"/>
</dbReference>
<keyword evidence="2" id="KW-1133">Transmembrane helix</keyword>
<keyword evidence="3" id="KW-0732">Signal</keyword>
<dbReference type="Proteomes" id="UP000509638">
    <property type="component" value="Chromosome"/>
</dbReference>
<evidence type="ECO:0000256" key="3">
    <source>
        <dbReference type="SAM" id="SignalP"/>
    </source>
</evidence>
<proteinExistence type="predicted"/>
<accession>A0A7D5EZY9</accession>
<feature type="region of interest" description="Disordered" evidence="1">
    <location>
        <begin position="233"/>
        <end position="253"/>
    </location>
</feature>
<reference evidence="4 5" key="1">
    <citation type="submission" date="2020-06" db="EMBL/GenBank/DDBJ databases">
        <authorList>
            <person name="Jo H."/>
        </authorList>
    </citation>
    <scope>NUCLEOTIDE SEQUENCE [LARGE SCALE GENOMIC DNA]</scope>
    <source>
        <strain evidence="4 5">I46</strain>
    </source>
</reference>
<dbReference type="InterPro" id="IPR006311">
    <property type="entry name" value="TAT_signal"/>
</dbReference>
<dbReference type="PROSITE" id="PS51318">
    <property type="entry name" value="TAT"/>
    <property type="match status" value="1"/>
</dbReference>
<feature type="transmembrane region" description="Helical" evidence="2">
    <location>
        <begin position="212"/>
        <end position="230"/>
    </location>
</feature>
<protein>
    <submittedName>
        <fullName evidence="4">Uncharacterized protein</fullName>
    </submittedName>
</protein>
<dbReference type="RefSeq" id="WP_178013695.1">
    <property type="nucleotide sequence ID" value="NZ_CP058316.1"/>
</dbReference>
<evidence type="ECO:0000313" key="4">
    <source>
        <dbReference type="EMBL" id="QLD12708.1"/>
    </source>
</evidence>
<dbReference type="AlphaFoldDB" id="A0A7D5EZY9"/>
<keyword evidence="2" id="KW-0472">Membrane</keyword>
<sequence>MPEPGRRDAARTAAAAAGALILALVVSAAPNAFAAVGGAGAPPPDARLVISAGALPDDALTMAPGDERHWPVSARLVGAQRAMLTVRIDRSGSLADHPDGLEVGVRACPEPWLVSAPVPACAVGGTALVDTVALAASDRAPAFALPSPYDDDDAVHLLVTVSLGDSPAARSDPSLQGLRSDVAVVLTATSIDGEPVPPSATALARSGGSSPMLLAVLSAVVLLLVGAAATRRRESVPERRMGASCRPLRAPPP</sequence>
<feature type="chain" id="PRO_5029014254" evidence="3">
    <location>
        <begin position="35"/>
        <end position="253"/>
    </location>
</feature>
<keyword evidence="2" id="KW-0812">Transmembrane</keyword>
<evidence type="ECO:0000256" key="1">
    <source>
        <dbReference type="SAM" id="MobiDB-lite"/>
    </source>
</evidence>
<name>A0A7D5EZY9_9MICO</name>
<evidence type="ECO:0000256" key="2">
    <source>
        <dbReference type="SAM" id="Phobius"/>
    </source>
</evidence>
<organism evidence="4 5">
    <name type="scientific">Microbacterium oleivorans</name>
    <dbReference type="NCBI Taxonomy" id="273677"/>
    <lineage>
        <taxon>Bacteria</taxon>
        <taxon>Bacillati</taxon>
        <taxon>Actinomycetota</taxon>
        <taxon>Actinomycetes</taxon>
        <taxon>Micrococcales</taxon>
        <taxon>Microbacteriaceae</taxon>
        <taxon>Microbacterium</taxon>
    </lineage>
</organism>